<feature type="compositionally biased region" description="Basic and acidic residues" evidence="1">
    <location>
        <begin position="1"/>
        <end position="13"/>
    </location>
</feature>
<protein>
    <submittedName>
        <fullName evidence="2">Uncharacterized protein</fullName>
    </submittedName>
</protein>
<keyword evidence="3" id="KW-1185">Reference proteome</keyword>
<evidence type="ECO:0000256" key="1">
    <source>
        <dbReference type="SAM" id="MobiDB-lite"/>
    </source>
</evidence>
<feature type="region of interest" description="Disordered" evidence="1">
    <location>
        <begin position="1"/>
        <end position="27"/>
    </location>
</feature>
<dbReference type="EMBL" id="CAJNIZ010027958">
    <property type="protein sequence ID" value="CAE7504177.1"/>
    <property type="molecule type" value="Genomic_DNA"/>
</dbReference>
<organism evidence="2 3">
    <name type="scientific">Symbiodinium pilosum</name>
    <name type="common">Dinoflagellate</name>
    <dbReference type="NCBI Taxonomy" id="2952"/>
    <lineage>
        <taxon>Eukaryota</taxon>
        <taxon>Sar</taxon>
        <taxon>Alveolata</taxon>
        <taxon>Dinophyceae</taxon>
        <taxon>Suessiales</taxon>
        <taxon>Symbiodiniaceae</taxon>
        <taxon>Symbiodinium</taxon>
    </lineage>
</organism>
<evidence type="ECO:0000313" key="2">
    <source>
        <dbReference type="EMBL" id="CAE7504177.1"/>
    </source>
</evidence>
<comment type="caution">
    <text evidence="2">The sequence shown here is derived from an EMBL/GenBank/DDBJ whole genome shotgun (WGS) entry which is preliminary data.</text>
</comment>
<sequence length="462" mass="50480">MVLLAEDGKDERSLLQSSIEDPSDPAPTSAALGFAKSGTRKISKAVIGIVLCLAILGTASLARPRGQTEPVTLAGNLSSSGTDPFELLLERELFDISLFDKVGVPYSSEPEEAKVVTTTCVIDVTQATMYLGNAIVYIYRAAICPDEIPLGCTEPVGYAVTAMTWLGSFLASASTSCADSLTPASGCVAATLRDLAAAGSTTYGFIEDCYLTRPLMDSRVYQDRRVIPPILQKIYSLNRPFPEEERRLLDNVSAKSHVGKTDIPHDKDIELVRNKSAQVRQWLQHRSRKRPDHNHSALPNVLFEAASAGIDTRVLDTHETIEKIRNITRLKRRGTERDFAVANCVFNSVDAVAWLMRAFLSIYDAARSCGNRKECAVDVLFVIGSFAYTAQMMSLCFVDCPWRGAMCGANVADVVGSMAIFVASVIQARSWPVPATDVFVPTALDLFLYSSMLDKTVMLWCH</sequence>
<proteinExistence type="predicted"/>
<dbReference type="Proteomes" id="UP000649617">
    <property type="component" value="Unassembled WGS sequence"/>
</dbReference>
<evidence type="ECO:0000313" key="3">
    <source>
        <dbReference type="Proteomes" id="UP000649617"/>
    </source>
</evidence>
<name>A0A812T2M9_SYMPI</name>
<dbReference type="AlphaFoldDB" id="A0A812T2M9"/>
<reference evidence="2" key="1">
    <citation type="submission" date="2021-02" db="EMBL/GenBank/DDBJ databases">
        <authorList>
            <person name="Dougan E. K."/>
            <person name="Rhodes N."/>
            <person name="Thang M."/>
            <person name="Chan C."/>
        </authorList>
    </citation>
    <scope>NUCLEOTIDE SEQUENCE</scope>
</reference>
<accession>A0A812T2M9</accession>
<gene>
    <name evidence="2" type="ORF">SPIL2461_LOCUS13062</name>
</gene>
<dbReference type="OrthoDB" id="412549at2759"/>